<dbReference type="STRING" id="409849.ENSPMGP00000021244"/>
<dbReference type="PANTHER" id="PTHR12458">
    <property type="entry name" value="ORF PROTEIN"/>
    <property type="match status" value="1"/>
</dbReference>
<dbReference type="Ensembl" id="ENSPMGT00000022637.1">
    <property type="protein sequence ID" value="ENSPMGP00000021244.1"/>
    <property type="gene ID" value="ENSPMGG00000017209.1"/>
</dbReference>
<dbReference type="AlphaFoldDB" id="A0A3B4AXG4"/>
<dbReference type="Proteomes" id="UP000261520">
    <property type="component" value="Unplaced"/>
</dbReference>
<feature type="compositionally biased region" description="Basic and acidic residues" evidence="1">
    <location>
        <begin position="143"/>
        <end position="152"/>
    </location>
</feature>
<evidence type="ECO:0000313" key="2">
    <source>
        <dbReference type="Ensembl" id="ENSPMGP00000021244.1"/>
    </source>
</evidence>
<feature type="region of interest" description="Disordered" evidence="1">
    <location>
        <begin position="128"/>
        <end position="156"/>
    </location>
</feature>
<evidence type="ECO:0008006" key="4">
    <source>
        <dbReference type="Google" id="ProtNLM"/>
    </source>
</evidence>
<proteinExistence type="predicted"/>
<keyword evidence="3" id="KW-1185">Reference proteome</keyword>
<sequence>MKAEPEAGDGGLMEWIPRSCHFPQDIKHIAQVLNIENLKKTDVRTGPVASNSGKLLTMIAIKMSSQALFIDIKLNNCTSNVDMGSPGVPVSKQPFDLRVCSSWDSNEESDPHISTQQSVFTFCFPPHTSTQRPGRAQPGHPQKSMEEWEGPHGRRGGAQLEDDFIGSESDEVMQHLSLLLIFHATEVSSQNNYTKPNISTCLLFVNIRPCTGYTHLNYSTLSFSKGEEAFLDPGDGPQLPQDEDELRMLASLKREHEEEESRVALSESQIHQCHVSLSLSSEGTSTWTNLTMVCRTSTRYSLYSWMDVLSPPIMAPGQQADKRVIEENEEEYLNLLYDPCLNCYFDPKSGKYYELA</sequence>
<evidence type="ECO:0000256" key="1">
    <source>
        <dbReference type="SAM" id="MobiDB-lite"/>
    </source>
</evidence>
<protein>
    <recommendedName>
        <fullName evidence="4">OCRE domain-containing protein</fullName>
    </recommendedName>
</protein>
<accession>A0A3B4AXG4</accession>
<evidence type="ECO:0000313" key="3">
    <source>
        <dbReference type="Proteomes" id="UP000261520"/>
    </source>
</evidence>
<reference evidence="2" key="1">
    <citation type="submission" date="2025-08" db="UniProtKB">
        <authorList>
            <consortium name="Ensembl"/>
        </authorList>
    </citation>
    <scope>IDENTIFICATION</scope>
</reference>
<reference evidence="2" key="2">
    <citation type="submission" date="2025-09" db="UniProtKB">
        <authorList>
            <consortium name="Ensembl"/>
        </authorList>
    </citation>
    <scope>IDENTIFICATION</scope>
</reference>
<organism evidence="2 3">
    <name type="scientific">Periophthalmus magnuspinnatus</name>
    <dbReference type="NCBI Taxonomy" id="409849"/>
    <lineage>
        <taxon>Eukaryota</taxon>
        <taxon>Metazoa</taxon>
        <taxon>Chordata</taxon>
        <taxon>Craniata</taxon>
        <taxon>Vertebrata</taxon>
        <taxon>Euteleostomi</taxon>
        <taxon>Actinopterygii</taxon>
        <taxon>Neopterygii</taxon>
        <taxon>Teleostei</taxon>
        <taxon>Neoteleostei</taxon>
        <taxon>Acanthomorphata</taxon>
        <taxon>Gobiaria</taxon>
        <taxon>Gobiiformes</taxon>
        <taxon>Gobioidei</taxon>
        <taxon>Gobiidae</taxon>
        <taxon>Oxudercinae</taxon>
        <taxon>Periophthalmus</taxon>
    </lineage>
</organism>
<name>A0A3B4AXG4_9GOBI</name>
<dbReference type="InterPro" id="IPR040441">
    <property type="entry name" value="CFA20/CFAP20DC"/>
</dbReference>